<gene>
    <name evidence="2" type="ORF">BE221DRAFT_62679</name>
    <name evidence="1" type="ORF">OT_ostta01g05950</name>
</gene>
<dbReference type="InterPro" id="IPR052992">
    <property type="entry name" value="SDR_member_12"/>
</dbReference>
<reference evidence="2" key="3">
    <citation type="submission" date="2017-04" db="EMBL/GenBank/DDBJ databases">
        <title>Population genomics of picophytoplankton unveils novel chromosome hypervariability.</title>
        <authorList>
            <consortium name="DOE Joint Genome Institute"/>
            <person name="Blanc-Mathieu R."/>
            <person name="Krasovec M."/>
            <person name="Hebrard M."/>
            <person name="Yau S."/>
            <person name="Desgranges E."/>
            <person name="Martin J."/>
            <person name="Schackwitz W."/>
            <person name="Kuo A."/>
            <person name="Salin G."/>
            <person name="Donnadieu C."/>
            <person name="Desdevises Y."/>
            <person name="Sanchez-Ferandin S."/>
            <person name="Moreau H."/>
            <person name="Rivals E."/>
            <person name="Grigoriev I.V."/>
            <person name="Grimsley N."/>
            <person name="Eyre-Walker A."/>
            <person name="Piganeau G."/>
        </authorList>
    </citation>
    <scope>NUCLEOTIDE SEQUENCE [LARGE SCALE GENOMIC DNA]</scope>
    <source>
        <strain evidence="2">RCC 1115</strain>
    </source>
</reference>
<proteinExistence type="predicted"/>
<dbReference type="PANTHER" id="PTHR44656">
    <property type="entry name" value="DEHYDROGENASE/REDUCTASE SDR FAMILY MEMBER 12"/>
    <property type="match status" value="1"/>
</dbReference>
<dbReference type="AlphaFoldDB" id="Q01FJ8"/>
<sequence length="166" mass="18883">MLTEPLDISDLEYRKHKTFDAVRQYARGKRHQVAMTERWARVEGEKSGRGYVGFYSMHPGWCETDGVATSLPRFNEQMRGKLRTPAQGADTVLWLLTEDPKKLVPGEFYFDRAVASKHITGGFTRYDPSAVDALVQKLDTLATEGSVRSERAGLRTQNSFNHMRTK</sequence>
<dbReference type="InParanoid" id="Q01FJ8"/>
<dbReference type="STRING" id="70448.Q01FJ8"/>
<dbReference type="KEGG" id="ota:OT_ostta01g05950"/>
<dbReference type="SUPFAM" id="SSF51735">
    <property type="entry name" value="NAD(P)-binding Rossmann-fold domains"/>
    <property type="match status" value="1"/>
</dbReference>
<organism evidence="1 3">
    <name type="scientific">Ostreococcus tauri</name>
    <name type="common">Marine green alga</name>
    <dbReference type="NCBI Taxonomy" id="70448"/>
    <lineage>
        <taxon>Eukaryota</taxon>
        <taxon>Viridiplantae</taxon>
        <taxon>Chlorophyta</taxon>
        <taxon>Mamiellophyceae</taxon>
        <taxon>Mamiellales</taxon>
        <taxon>Bathycoccaceae</taxon>
        <taxon>Ostreococcus</taxon>
    </lineage>
</organism>
<name>Q01FJ8_OSTTA</name>
<evidence type="ECO:0000313" key="2">
    <source>
        <dbReference type="EMBL" id="OUS42395.1"/>
    </source>
</evidence>
<dbReference type="Gene3D" id="3.40.50.720">
    <property type="entry name" value="NAD(P)-binding Rossmann-like Domain"/>
    <property type="match status" value="1"/>
</dbReference>
<dbReference type="Proteomes" id="UP000195557">
    <property type="component" value="Unassembled WGS sequence"/>
</dbReference>
<dbReference type="InterPro" id="IPR036291">
    <property type="entry name" value="NAD(P)-bd_dom_sf"/>
</dbReference>
<protein>
    <submittedName>
        <fullName evidence="2">Dehydrogenase</fullName>
    </submittedName>
    <submittedName>
        <fullName evidence="1">NAD(P)-binding domain</fullName>
    </submittedName>
</protein>
<dbReference type="Proteomes" id="UP000009170">
    <property type="component" value="Unassembled WGS sequence"/>
</dbReference>
<accession>Q01FJ8</accession>
<accession>A0A454XXF6</accession>
<evidence type="ECO:0000313" key="1">
    <source>
        <dbReference type="EMBL" id="CAL50496.1"/>
    </source>
</evidence>
<dbReference type="GeneID" id="9836341"/>
<reference evidence="1" key="2">
    <citation type="journal article" date="2014" name="BMC Genomics">
        <title>An improved genome of the model marine alga Ostreococcus tauri unfolds by assessing Illumina de novo assemblies.</title>
        <authorList>
            <person name="Blanc-Mathieu R."/>
            <person name="Verhelst B."/>
            <person name="Derelle E."/>
            <person name="Rombauts S."/>
            <person name="Bouget F.Y."/>
            <person name="Carre I."/>
            <person name="Chateau A."/>
            <person name="Eyre-Walker A."/>
            <person name="Grimsley N."/>
            <person name="Moreau H."/>
            <person name="Piegu B."/>
            <person name="Rivals E."/>
            <person name="Schackwitz W."/>
            <person name="Van de Peer Y."/>
            <person name="Piganeau G."/>
        </authorList>
    </citation>
    <scope>NUCLEOTIDE SEQUENCE</scope>
    <source>
        <strain evidence="1">RCC4221</strain>
    </source>
</reference>
<evidence type="ECO:0000313" key="3">
    <source>
        <dbReference type="Proteomes" id="UP000009170"/>
    </source>
</evidence>
<dbReference type="EMBL" id="CAID01000001">
    <property type="protein sequence ID" value="CAL50496.1"/>
    <property type="molecule type" value="Genomic_DNA"/>
</dbReference>
<accession>A0A1Y5I5S7</accession>
<dbReference type="EMBL" id="KZ155838">
    <property type="protein sequence ID" value="OUS42395.1"/>
    <property type="molecule type" value="Genomic_DNA"/>
</dbReference>
<keyword evidence="3" id="KW-1185">Reference proteome</keyword>
<dbReference type="RefSeq" id="XP_003074645.1">
    <property type="nucleotide sequence ID" value="XM_003074598.1"/>
</dbReference>
<dbReference type="PANTHER" id="PTHR44656:SF7">
    <property type="entry name" value="DEHYDROGENASE_REDUCTASE SDR FAMILY MEMBER 12"/>
    <property type="match status" value="1"/>
</dbReference>
<reference evidence="1 3" key="1">
    <citation type="journal article" date="2006" name="Proc. Natl. Acad. Sci. U.S.A.">
        <title>Genome analysis of the smallest free-living eukaryote Ostreococcus tauri unveils many unique features.</title>
        <authorList>
            <person name="Derelle E."/>
            <person name="Ferraz C."/>
            <person name="Rombauts S."/>
            <person name="Rouze P."/>
            <person name="Worden A.Z."/>
            <person name="Robbens S."/>
            <person name="Partensky F."/>
            <person name="Degroeve S."/>
            <person name="Echeynie S."/>
            <person name="Cooke R."/>
            <person name="Saeys Y."/>
            <person name="Wuyts J."/>
            <person name="Jabbari K."/>
            <person name="Bowler C."/>
            <person name="Panaud O."/>
            <person name="Piegu B."/>
            <person name="Ball S.G."/>
            <person name="Ral J.-P."/>
            <person name="Bouget F.-Y."/>
            <person name="Piganeau G."/>
            <person name="De Baets B."/>
            <person name="Picard A."/>
            <person name="Delseny M."/>
            <person name="Demaille J."/>
            <person name="Van de Peer Y."/>
            <person name="Moreau H."/>
        </authorList>
    </citation>
    <scope>NUCLEOTIDE SEQUENCE [LARGE SCALE GENOMIC DNA]</scope>
    <source>
        <strain evidence="1 3">OTTH0595</strain>
    </source>
</reference>
<dbReference type="OrthoDB" id="497285at2759"/>